<keyword evidence="6" id="KW-0408">Iron</keyword>
<dbReference type="GO" id="GO:0051536">
    <property type="term" value="F:iron-sulfur cluster binding"/>
    <property type="evidence" value="ECO:0007669"/>
    <property type="project" value="UniProtKB-KW"/>
</dbReference>
<dbReference type="PANTHER" id="PTHR11601">
    <property type="entry name" value="CYSTEINE DESULFURYLASE FAMILY MEMBER"/>
    <property type="match status" value="1"/>
</dbReference>
<organism evidence="9">
    <name type="scientific">hydrothermal vent metagenome</name>
    <dbReference type="NCBI Taxonomy" id="652676"/>
    <lineage>
        <taxon>unclassified sequences</taxon>
        <taxon>metagenomes</taxon>
        <taxon>ecological metagenomes</taxon>
    </lineage>
</organism>
<dbReference type="InterPro" id="IPR015422">
    <property type="entry name" value="PyrdxlP-dep_Trfase_small"/>
</dbReference>
<evidence type="ECO:0000259" key="8">
    <source>
        <dbReference type="Pfam" id="PF00266"/>
    </source>
</evidence>
<dbReference type="EC" id="2.8.1.7" evidence="9"/>
<comment type="similarity">
    <text evidence="2">Belongs to the class-V pyridoxal-phosphate-dependent aminotransferase family. NifS/IscS subfamily.</text>
</comment>
<evidence type="ECO:0000256" key="4">
    <source>
        <dbReference type="ARBA" id="ARBA00022723"/>
    </source>
</evidence>
<dbReference type="Gene3D" id="1.10.260.50">
    <property type="match status" value="1"/>
</dbReference>
<dbReference type="InterPro" id="IPR000192">
    <property type="entry name" value="Aminotrans_V_dom"/>
</dbReference>
<reference evidence="9" key="1">
    <citation type="submission" date="2018-06" db="EMBL/GenBank/DDBJ databases">
        <authorList>
            <person name="Zhirakovskaya E."/>
        </authorList>
    </citation>
    <scope>NUCLEOTIDE SEQUENCE</scope>
</reference>
<dbReference type="InterPro" id="IPR015421">
    <property type="entry name" value="PyrdxlP-dep_Trfase_major"/>
</dbReference>
<dbReference type="PIRSF" id="PIRSF005572">
    <property type="entry name" value="NifS"/>
    <property type="match status" value="1"/>
</dbReference>
<dbReference type="AlphaFoldDB" id="A0A3B0T960"/>
<dbReference type="InterPro" id="IPR015424">
    <property type="entry name" value="PyrdxlP-dep_Trfase"/>
</dbReference>
<feature type="domain" description="Aminotransferase class V" evidence="8">
    <location>
        <begin position="14"/>
        <end position="371"/>
    </location>
</feature>
<keyword evidence="4" id="KW-0479">Metal-binding</keyword>
<keyword evidence="7" id="KW-0411">Iron-sulfur</keyword>
<gene>
    <name evidence="9" type="ORF">MNBD_ACTINO02-3096</name>
</gene>
<evidence type="ECO:0000313" key="9">
    <source>
        <dbReference type="EMBL" id="VAW05344.1"/>
    </source>
</evidence>
<keyword evidence="5" id="KW-0663">Pyridoxal phosphate</keyword>
<evidence type="ECO:0000256" key="1">
    <source>
        <dbReference type="ARBA" id="ARBA00001933"/>
    </source>
</evidence>
<sequence length="387" mass="40564">MLVGKAGRIAAMLYLDHAATTVMRAEVRDAMAPFLDDVYGNPSGIHGISRRVKNAIEEAREEIAGILGATRPLEIVFTAGGTEADNLAVAGMVFGPDRRSKTVTVATEHEAVLETVGFLHRLGHAVDIVGVDALGRVDLDGLAGVIDTDTAVVSVMAANNETGVIHPIAAISETAHAAGAVMHTDAVQAFISEEVTVAATGADLISLAAHKFGGPMGVGLLYVRNGVVLEPVLHGGGQELGRRSGTLNAAGIVGLATAMRSTVDDRENFRHRVGDARDAFEDVLIEAFPDIRRNAPTDTRLVQHAHLRIPGVRAETLLIRLDQNGLAAAAGSACQSGALDMSHVLQAMGMAGAEADECVRFTFGWVNSKADGLEAARRVIETVRGLQ</sequence>
<keyword evidence="3 9" id="KW-0808">Transferase</keyword>
<evidence type="ECO:0000256" key="5">
    <source>
        <dbReference type="ARBA" id="ARBA00022898"/>
    </source>
</evidence>
<name>A0A3B0T960_9ZZZZ</name>
<dbReference type="PANTHER" id="PTHR11601:SF34">
    <property type="entry name" value="CYSTEINE DESULFURASE"/>
    <property type="match status" value="1"/>
</dbReference>
<evidence type="ECO:0000256" key="6">
    <source>
        <dbReference type="ARBA" id="ARBA00023004"/>
    </source>
</evidence>
<dbReference type="GO" id="GO:0031071">
    <property type="term" value="F:cysteine desulfurase activity"/>
    <property type="evidence" value="ECO:0007669"/>
    <property type="project" value="UniProtKB-EC"/>
</dbReference>
<protein>
    <submittedName>
        <fullName evidence="9">Cysteine desulfurase</fullName>
        <ecNumber evidence="9">2.8.1.7</ecNumber>
    </submittedName>
</protein>
<dbReference type="SUPFAM" id="SSF53383">
    <property type="entry name" value="PLP-dependent transferases"/>
    <property type="match status" value="1"/>
</dbReference>
<dbReference type="GO" id="GO:0046872">
    <property type="term" value="F:metal ion binding"/>
    <property type="evidence" value="ECO:0007669"/>
    <property type="project" value="UniProtKB-KW"/>
</dbReference>
<proteinExistence type="inferred from homology"/>
<comment type="cofactor">
    <cofactor evidence="1">
        <name>pyridoxal 5'-phosphate</name>
        <dbReference type="ChEBI" id="CHEBI:597326"/>
    </cofactor>
</comment>
<evidence type="ECO:0000256" key="7">
    <source>
        <dbReference type="ARBA" id="ARBA00023014"/>
    </source>
</evidence>
<dbReference type="InterPro" id="IPR016454">
    <property type="entry name" value="Cysteine_dSase"/>
</dbReference>
<evidence type="ECO:0000256" key="2">
    <source>
        <dbReference type="ARBA" id="ARBA00006490"/>
    </source>
</evidence>
<dbReference type="EMBL" id="UOEK01000315">
    <property type="protein sequence ID" value="VAW05344.1"/>
    <property type="molecule type" value="Genomic_DNA"/>
</dbReference>
<dbReference type="Gene3D" id="3.90.1150.10">
    <property type="entry name" value="Aspartate Aminotransferase, domain 1"/>
    <property type="match status" value="1"/>
</dbReference>
<evidence type="ECO:0000256" key="3">
    <source>
        <dbReference type="ARBA" id="ARBA00022679"/>
    </source>
</evidence>
<dbReference type="Pfam" id="PF00266">
    <property type="entry name" value="Aminotran_5"/>
    <property type="match status" value="1"/>
</dbReference>
<dbReference type="Gene3D" id="3.40.640.10">
    <property type="entry name" value="Type I PLP-dependent aspartate aminotransferase-like (Major domain)"/>
    <property type="match status" value="1"/>
</dbReference>
<accession>A0A3B0T960</accession>